<dbReference type="NCBIfam" id="TIGR04482">
    <property type="entry name" value="D_pro_red_PrdD"/>
    <property type="match status" value="1"/>
</dbReference>
<sequence length="245" mass="27468">MSEKNLKIKVFHMAQVNLGEHYMINSDRLTIRSEFTPKYEEIESMTVDLLPPGKHDVVTNTIMDVIPISTKVLGELGDGITHTLTGVYIVMTGAIKDGEQMHEFGSSEGMLREHLKLNRTGTPCEDDYIIHIDLLARPDVSFTRDICLKMFEVTDEYIQCIRNPLKMIDGRLATEIHEYKEHVNLNKPNVALVKQVAGQGAMYDNLLFPNEPSGFSGGTSIIDMANVPIILTANEYRDGAIRAMV</sequence>
<protein>
    <submittedName>
        <fullName evidence="1">Proline reductase cluster protein PrdD</fullName>
    </submittedName>
</protein>
<evidence type="ECO:0000313" key="2">
    <source>
        <dbReference type="Proteomes" id="UP000287857"/>
    </source>
</evidence>
<dbReference type="RefSeq" id="WP_125984133.1">
    <property type="nucleotide sequence ID" value="NZ_NGJS01000009.1"/>
</dbReference>
<organism evidence="1 2">
    <name type="scientific">Vagococcus vulneris</name>
    <dbReference type="NCBI Taxonomy" id="1977869"/>
    <lineage>
        <taxon>Bacteria</taxon>
        <taxon>Bacillati</taxon>
        <taxon>Bacillota</taxon>
        <taxon>Bacilli</taxon>
        <taxon>Lactobacillales</taxon>
        <taxon>Enterococcaceae</taxon>
        <taxon>Vagococcus</taxon>
    </lineage>
</organism>
<dbReference type="Proteomes" id="UP000287857">
    <property type="component" value="Unassembled WGS sequence"/>
</dbReference>
<name>A0A429ZXM6_9ENTE</name>
<dbReference type="EMBL" id="NGJS01000009">
    <property type="protein sequence ID" value="RST98600.1"/>
    <property type="molecule type" value="Genomic_DNA"/>
</dbReference>
<comment type="caution">
    <text evidence="1">The sequence shown here is derived from an EMBL/GenBank/DDBJ whole genome shotgun (WGS) entry which is preliminary data.</text>
</comment>
<evidence type="ECO:0000313" key="1">
    <source>
        <dbReference type="EMBL" id="RST98600.1"/>
    </source>
</evidence>
<reference evidence="1 2" key="1">
    <citation type="submission" date="2017-05" db="EMBL/GenBank/DDBJ databases">
        <title>Vagococcus spp. assemblies.</title>
        <authorList>
            <person name="Gulvik C.A."/>
        </authorList>
    </citation>
    <scope>NUCLEOTIDE SEQUENCE [LARGE SCALE GENOMIC DNA]</scope>
    <source>
        <strain evidence="1 2">SS1995</strain>
    </source>
</reference>
<gene>
    <name evidence="1" type="ORF">CBF37_07435</name>
</gene>
<proteinExistence type="predicted"/>
<keyword evidence="2" id="KW-1185">Reference proteome</keyword>
<dbReference type="AlphaFoldDB" id="A0A429ZXM6"/>
<dbReference type="OrthoDB" id="3651437at2"/>
<dbReference type="InterPro" id="IPR031000">
    <property type="entry name" value="D_pro_red_PrdD"/>
</dbReference>
<accession>A0A429ZXM6</accession>